<name>A0ACA9SI28_9GLOM</name>
<organism evidence="1 2">
    <name type="scientific">Racocetra persica</name>
    <dbReference type="NCBI Taxonomy" id="160502"/>
    <lineage>
        <taxon>Eukaryota</taxon>
        <taxon>Fungi</taxon>
        <taxon>Fungi incertae sedis</taxon>
        <taxon>Mucoromycota</taxon>
        <taxon>Glomeromycotina</taxon>
        <taxon>Glomeromycetes</taxon>
        <taxon>Diversisporales</taxon>
        <taxon>Gigasporaceae</taxon>
        <taxon>Racocetra</taxon>
    </lineage>
</organism>
<proteinExistence type="predicted"/>
<comment type="caution">
    <text evidence="1">The sequence shown here is derived from an EMBL/GenBank/DDBJ whole genome shotgun (WGS) entry which is preliminary data.</text>
</comment>
<gene>
    <name evidence="1" type="ORF">RPERSI_LOCUS30981</name>
</gene>
<evidence type="ECO:0000313" key="2">
    <source>
        <dbReference type="Proteomes" id="UP000789920"/>
    </source>
</evidence>
<reference evidence="1" key="1">
    <citation type="submission" date="2021-06" db="EMBL/GenBank/DDBJ databases">
        <authorList>
            <person name="Kallberg Y."/>
            <person name="Tangrot J."/>
            <person name="Rosling A."/>
        </authorList>
    </citation>
    <scope>NUCLEOTIDE SEQUENCE</scope>
    <source>
        <strain evidence="1">MA461A</strain>
    </source>
</reference>
<accession>A0ACA9SI28</accession>
<keyword evidence="2" id="KW-1185">Reference proteome</keyword>
<protein>
    <submittedName>
        <fullName evidence="1">6133_t:CDS:1</fullName>
    </submittedName>
</protein>
<sequence>CGVGKGIWLSGKVFVGNMVIDRDVIASKWLSGFVVVEKRIVRETVVLGNGCVRE</sequence>
<evidence type="ECO:0000313" key="1">
    <source>
        <dbReference type="EMBL" id="CAG8839255.1"/>
    </source>
</evidence>
<dbReference type="EMBL" id="CAJVQC010123030">
    <property type="protein sequence ID" value="CAG8839255.1"/>
    <property type="molecule type" value="Genomic_DNA"/>
</dbReference>
<feature type="non-terminal residue" evidence="1">
    <location>
        <position position="1"/>
    </location>
</feature>
<feature type="non-terminal residue" evidence="1">
    <location>
        <position position="54"/>
    </location>
</feature>
<dbReference type="Proteomes" id="UP000789920">
    <property type="component" value="Unassembled WGS sequence"/>
</dbReference>